<dbReference type="AlphaFoldDB" id="A0A5B7HLP8"/>
<dbReference type="EMBL" id="VSRR010031235">
    <property type="protein sequence ID" value="MPC70505.1"/>
    <property type="molecule type" value="Genomic_DNA"/>
</dbReference>
<protein>
    <submittedName>
        <fullName evidence="1">Uncharacterized protein</fullName>
    </submittedName>
</protein>
<dbReference type="Proteomes" id="UP000324222">
    <property type="component" value="Unassembled WGS sequence"/>
</dbReference>
<organism evidence="1 2">
    <name type="scientific">Portunus trituberculatus</name>
    <name type="common">Swimming crab</name>
    <name type="synonym">Neptunus trituberculatus</name>
    <dbReference type="NCBI Taxonomy" id="210409"/>
    <lineage>
        <taxon>Eukaryota</taxon>
        <taxon>Metazoa</taxon>
        <taxon>Ecdysozoa</taxon>
        <taxon>Arthropoda</taxon>
        <taxon>Crustacea</taxon>
        <taxon>Multicrustacea</taxon>
        <taxon>Malacostraca</taxon>
        <taxon>Eumalacostraca</taxon>
        <taxon>Eucarida</taxon>
        <taxon>Decapoda</taxon>
        <taxon>Pleocyemata</taxon>
        <taxon>Brachyura</taxon>
        <taxon>Eubrachyura</taxon>
        <taxon>Portunoidea</taxon>
        <taxon>Portunidae</taxon>
        <taxon>Portuninae</taxon>
        <taxon>Portunus</taxon>
    </lineage>
</organism>
<gene>
    <name evidence="1" type="ORF">E2C01_064755</name>
</gene>
<evidence type="ECO:0000313" key="1">
    <source>
        <dbReference type="EMBL" id="MPC70505.1"/>
    </source>
</evidence>
<sequence length="78" mass="9132">MTVFRMSGKRSRSFKCAVHHRDRQVASENDFHLLFHEPPIFNKLANSSNQFLQVMVPRVKAHRFPCLGNVQDFVQYLA</sequence>
<comment type="caution">
    <text evidence="1">The sequence shown here is derived from an EMBL/GenBank/DDBJ whole genome shotgun (WGS) entry which is preliminary data.</text>
</comment>
<evidence type="ECO:0000313" key="2">
    <source>
        <dbReference type="Proteomes" id="UP000324222"/>
    </source>
</evidence>
<keyword evidence="2" id="KW-1185">Reference proteome</keyword>
<name>A0A5B7HLP8_PORTR</name>
<reference evidence="1 2" key="1">
    <citation type="submission" date="2019-05" db="EMBL/GenBank/DDBJ databases">
        <title>Another draft genome of Portunus trituberculatus and its Hox gene families provides insights of decapod evolution.</title>
        <authorList>
            <person name="Jeong J.-H."/>
            <person name="Song I."/>
            <person name="Kim S."/>
            <person name="Choi T."/>
            <person name="Kim D."/>
            <person name="Ryu S."/>
            <person name="Kim W."/>
        </authorList>
    </citation>
    <scope>NUCLEOTIDE SEQUENCE [LARGE SCALE GENOMIC DNA]</scope>
    <source>
        <tissue evidence="1">Muscle</tissue>
    </source>
</reference>
<proteinExistence type="predicted"/>
<dbReference type="OrthoDB" id="6367367at2759"/>
<accession>A0A5B7HLP8</accession>